<evidence type="ECO:0000313" key="1">
    <source>
        <dbReference type="EMBL" id="CAI59409.1"/>
    </source>
</evidence>
<dbReference type="InterPro" id="IPR036388">
    <property type="entry name" value="WH-like_DNA-bd_sf"/>
</dbReference>
<organism evidence="1">
    <name type="scientific">Sodalis glossinidius</name>
    <dbReference type="NCBI Taxonomy" id="63612"/>
    <lineage>
        <taxon>Bacteria</taxon>
        <taxon>Pseudomonadati</taxon>
        <taxon>Pseudomonadota</taxon>
        <taxon>Gammaproteobacteria</taxon>
        <taxon>Enterobacterales</taxon>
        <taxon>Bruguierivoracaceae</taxon>
        <taxon>Sodalis</taxon>
    </lineage>
</organism>
<dbReference type="AlphaFoldDB" id="Q4LBS5"/>
<geneLocation type="plasmid" evidence="1">
    <name>pSG3</name>
</geneLocation>
<keyword evidence="1" id="KW-0614">Plasmid</keyword>
<dbReference type="EMBL" id="AJ868437">
    <property type="protein sequence ID" value="CAI59409.1"/>
    <property type="molecule type" value="Genomic_DNA"/>
</dbReference>
<proteinExistence type="predicted"/>
<gene>
    <name evidence="1" type="ORF">pSG3.18</name>
</gene>
<sequence>MIKIPVELDEEKKTVELEYVDVQFLACLSKFSGNKFSPKKTYSLTAKDVSEHLGIDISSAYEIANEAVHTFVGLAFIFKEDGKEQFSKFMLRCMLRPPENEEDVIAEFMFSEQGCRCLPMMVNAAVDALKEKQS</sequence>
<protein>
    <submittedName>
        <fullName evidence="1">Uncharacterized protein</fullName>
    </submittedName>
</protein>
<name>Q4LBS5_SODGL</name>
<accession>Q4LBS5</accession>
<reference evidence="1" key="1">
    <citation type="journal article" date="2005" name="J. Bacteriol.">
        <title>Extrachromosomal DNA of the symbiont Sodalis glossinidius.</title>
        <authorList>
            <person name="Darby A.C."/>
            <person name="Lagnel J."/>
            <person name="Matthew C.Z."/>
            <person name="Bourtzis K."/>
            <person name="Maudlin I."/>
            <person name="Welburn S.C."/>
        </authorList>
    </citation>
    <scope>NUCLEOTIDE SEQUENCE [LARGE SCALE GENOMIC DNA]</scope>
    <source>
        <plasmid evidence="1">pSG3</plasmid>
    </source>
</reference>
<dbReference type="RefSeq" id="WP_011279267.1">
    <property type="nucleotide sequence ID" value="NC_007186.1"/>
</dbReference>
<dbReference type="Gene3D" id="1.10.10.10">
    <property type="entry name" value="Winged helix-like DNA-binding domain superfamily/Winged helix DNA-binding domain"/>
    <property type="match status" value="1"/>
</dbReference>